<name>A0ABS4CXI0_9BACI</name>
<evidence type="ECO:0000313" key="3">
    <source>
        <dbReference type="Proteomes" id="UP000674416"/>
    </source>
</evidence>
<dbReference type="EMBL" id="JAFDST010000002">
    <property type="protein sequence ID" value="MBP1081925.1"/>
    <property type="molecule type" value="Genomic_DNA"/>
</dbReference>
<accession>A0ABS4CXI0</accession>
<dbReference type="InterPro" id="IPR018060">
    <property type="entry name" value="HTH_AraC"/>
</dbReference>
<dbReference type="Gene3D" id="1.10.10.60">
    <property type="entry name" value="Homeodomain-like"/>
    <property type="match status" value="1"/>
</dbReference>
<feature type="domain" description="HTH araC/xylS-type" evidence="1">
    <location>
        <begin position="1"/>
        <end position="22"/>
    </location>
</feature>
<organism evidence="2 3">
    <name type="scientific">Bacillus capparidis</name>
    <dbReference type="NCBI Taxonomy" id="1840411"/>
    <lineage>
        <taxon>Bacteria</taxon>
        <taxon>Bacillati</taxon>
        <taxon>Bacillota</taxon>
        <taxon>Bacilli</taxon>
        <taxon>Bacillales</taxon>
        <taxon>Bacillaceae</taxon>
        <taxon>Bacillus</taxon>
    </lineage>
</organism>
<keyword evidence="3" id="KW-1185">Reference proteome</keyword>
<evidence type="ECO:0000313" key="2">
    <source>
        <dbReference type="EMBL" id="MBP1081925.1"/>
    </source>
</evidence>
<protein>
    <submittedName>
        <fullName evidence="2">AraC-like DNA-binding protein</fullName>
    </submittedName>
</protein>
<evidence type="ECO:0000259" key="1">
    <source>
        <dbReference type="PROSITE" id="PS01124"/>
    </source>
</evidence>
<reference evidence="2 3" key="1">
    <citation type="submission" date="2021-01" db="EMBL/GenBank/DDBJ databases">
        <title>Genomic Encyclopedia of Type Strains, Phase IV (KMG-IV): sequencing the most valuable type-strain genomes for metagenomic binning, comparative biology and taxonomic classification.</title>
        <authorList>
            <person name="Goeker M."/>
        </authorList>
    </citation>
    <scope>NUCLEOTIDE SEQUENCE [LARGE SCALE GENOMIC DNA]</scope>
    <source>
        <strain evidence="2 3">DSM 103394</strain>
    </source>
</reference>
<dbReference type="Proteomes" id="UP000674416">
    <property type="component" value="Unassembled WGS sequence"/>
</dbReference>
<comment type="caution">
    <text evidence="2">The sequence shown here is derived from an EMBL/GenBank/DDBJ whole genome shotgun (WGS) entry which is preliminary data.</text>
</comment>
<gene>
    <name evidence="2" type="ORF">JOC74_002418</name>
</gene>
<sequence length="65" mass="7507">MTVTEIALTCGFSSLSYFTASFTLCSQRFYEKIFNDYSYRDIAKELQVNPKIIKDYFISEGLIKG</sequence>
<dbReference type="PROSITE" id="PS01124">
    <property type="entry name" value="HTH_ARAC_FAMILY_2"/>
    <property type="match status" value="1"/>
</dbReference>
<proteinExistence type="predicted"/>